<evidence type="ECO:0000313" key="2">
    <source>
        <dbReference type="EMBL" id="RAL09567.1"/>
    </source>
</evidence>
<name>A0A395HP23_ASPHC</name>
<reference evidence="2 3" key="1">
    <citation type="submission" date="2018-02" db="EMBL/GenBank/DDBJ databases">
        <title>The genomes of Aspergillus section Nigri reveals drivers in fungal speciation.</title>
        <authorList>
            <consortium name="DOE Joint Genome Institute"/>
            <person name="Vesth T.C."/>
            <person name="Nybo J."/>
            <person name="Theobald S."/>
            <person name="Brandl J."/>
            <person name="Frisvad J.C."/>
            <person name="Nielsen K.F."/>
            <person name="Lyhne E.K."/>
            <person name="Kogle M.E."/>
            <person name="Kuo A."/>
            <person name="Riley R."/>
            <person name="Clum A."/>
            <person name="Nolan M."/>
            <person name="Lipzen A."/>
            <person name="Salamov A."/>
            <person name="Henrissat B."/>
            <person name="Wiebenga A."/>
            <person name="De vries R.P."/>
            <person name="Grigoriev I.V."/>
            <person name="Mortensen U.H."/>
            <person name="Andersen M.R."/>
            <person name="Baker S.E."/>
        </authorList>
    </citation>
    <scope>NUCLEOTIDE SEQUENCE [LARGE SCALE GENOMIC DNA]</scope>
    <source>
        <strain evidence="2 3">CBS 101889</strain>
    </source>
</reference>
<sequence>MAGEWSSPLHPSSTRPSSPGAPWRHFRASRGLSGPVRLFLLGLRWLGGLGEGYKRDGGNGNEVSPVASSVWLSAELLSFFRAPIYEYCHELRSPEESSSSKSSSPIANYFRSYSPVCACSKLSFFYLISLQPTTAANIRRLGGWGRRGCSRDTASIRQEGDWP</sequence>
<dbReference type="AlphaFoldDB" id="A0A395HP23"/>
<feature type="region of interest" description="Disordered" evidence="1">
    <location>
        <begin position="1"/>
        <end position="22"/>
    </location>
</feature>
<evidence type="ECO:0000256" key="1">
    <source>
        <dbReference type="SAM" id="MobiDB-lite"/>
    </source>
</evidence>
<proteinExistence type="predicted"/>
<dbReference type="GeneID" id="37194563"/>
<dbReference type="Proteomes" id="UP000248961">
    <property type="component" value="Unassembled WGS sequence"/>
</dbReference>
<keyword evidence="3" id="KW-1185">Reference proteome</keyword>
<evidence type="ECO:0000313" key="3">
    <source>
        <dbReference type="Proteomes" id="UP000248961"/>
    </source>
</evidence>
<protein>
    <submittedName>
        <fullName evidence="2">Uncharacterized protein</fullName>
    </submittedName>
</protein>
<accession>A0A395HP23</accession>
<dbReference type="RefSeq" id="XP_025548721.1">
    <property type="nucleotide sequence ID" value="XM_025690274.1"/>
</dbReference>
<dbReference type="EMBL" id="KZ824303">
    <property type="protein sequence ID" value="RAL09567.1"/>
    <property type="molecule type" value="Genomic_DNA"/>
</dbReference>
<gene>
    <name evidence="2" type="ORF">BO97DRAFT_167346</name>
</gene>
<organism evidence="2 3">
    <name type="scientific">Aspergillus homomorphus (strain CBS 101889)</name>
    <dbReference type="NCBI Taxonomy" id="1450537"/>
    <lineage>
        <taxon>Eukaryota</taxon>
        <taxon>Fungi</taxon>
        <taxon>Dikarya</taxon>
        <taxon>Ascomycota</taxon>
        <taxon>Pezizomycotina</taxon>
        <taxon>Eurotiomycetes</taxon>
        <taxon>Eurotiomycetidae</taxon>
        <taxon>Eurotiales</taxon>
        <taxon>Aspergillaceae</taxon>
        <taxon>Aspergillus</taxon>
        <taxon>Aspergillus subgen. Circumdati</taxon>
    </lineage>
</organism>
<dbReference type="VEuPathDB" id="FungiDB:BO97DRAFT_167346"/>